<keyword evidence="4" id="KW-0804">Transcription</keyword>
<comment type="caution">
    <text evidence="6">The sequence shown here is derived from an EMBL/GenBank/DDBJ whole genome shotgun (WGS) entry which is preliminary data.</text>
</comment>
<organism evidence="6 7">
    <name type="scientific">Pleomorphomonas carboxyditropha</name>
    <dbReference type="NCBI Taxonomy" id="2023338"/>
    <lineage>
        <taxon>Bacteria</taxon>
        <taxon>Pseudomonadati</taxon>
        <taxon>Pseudomonadota</taxon>
        <taxon>Alphaproteobacteria</taxon>
        <taxon>Hyphomicrobiales</taxon>
        <taxon>Pleomorphomonadaceae</taxon>
        <taxon>Pleomorphomonas</taxon>
    </lineage>
</organism>
<dbReference type="Proteomes" id="UP000231070">
    <property type="component" value="Unassembled WGS sequence"/>
</dbReference>
<dbReference type="PANTHER" id="PTHR30126">
    <property type="entry name" value="HTH-TYPE TRANSCRIPTIONAL REGULATOR"/>
    <property type="match status" value="1"/>
</dbReference>
<keyword evidence="2" id="KW-0805">Transcription regulation</keyword>
<sequence length="323" mass="36502">MRKRPCGLERECRSVEIKWLEDFVSLANTRSFSRSAVERRVTQSAFSRRIQQLEQWLGVPLVDRSTYPTTLTAEGRRFRETAEEVLRLILLERAELRSGRAQGQGILTFSTLHSLSISFFPWWLKDVESGFGPIHARLITENFHDSIRMFAEGDCDFLLTYEHPRVPVLLDPERFPSLDLGGDRVMPVSAPDEAGAPLFPLPGGSEKPVPYLAYAPETFLGRLVSVLLAERGEALNLAKIYENPMAEAIKTMAITGRGVAWLPGNTIRAEIEAGKLVVVDPEAVIDMRIRIFRNMDKVRARVERLWTYLKDHTDAAPTVRTPA</sequence>
<dbReference type="Pfam" id="PF03466">
    <property type="entry name" value="LysR_substrate"/>
    <property type="match status" value="1"/>
</dbReference>
<evidence type="ECO:0000256" key="3">
    <source>
        <dbReference type="ARBA" id="ARBA00023125"/>
    </source>
</evidence>
<evidence type="ECO:0000259" key="5">
    <source>
        <dbReference type="PROSITE" id="PS50931"/>
    </source>
</evidence>
<dbReference type="OrthoDB" id="528082at2"/>
<dbReference type="PANTHER" id="PTHR30126:SF2">
    <property type="entry name" value="HTH-TYPE TRANSCRIPTIONAL REGULATOR YJIE"/>
    <property type="match status" value="1"/>
</dbReference>
<dbReference type="AlphaFoldDB" id="A0A2G9WYW4"/>
<dbReference type="GO" id="GO:0000976">
    <property type="term" value="F:transcription cis-regulatory region binding"/>
    <property type="evidence" value="ECO:0007669"/>
    <property type="project" value="TreeGrafter"/>
</dbReference>
<comment type="similarity">
    <text evidence="1">Belongs to the LysR transcriptional regulatory family.</text>
</comment>
<evidence type="ECO:0000256" key="1">
    <source>
        <dbReference type="ARBA" id="ARBA00009437"/>
    </source>
</evidence>
<dbReference type="InterPro" id="IPR005119">
    <property type="entry name" value="LysR_subst-bd"/>
</dbReference>
<proteinExistence type="inferred from homology"/>
<evidence type="ECO:0000313" key="6">
    <source>
        <dbReference type="EMBL" id="PIO99874.1"/>
    </source>
</evidence>
<dbReference type="InterPro" id="IPR036390">
    <property type="entry name" value="WH_DNA-bd_sf"/>
</dbReference>
<protein>
    <recommendedName>
        <fullName evidence="5">HTH lysR-type domain-containing protein</fullName>
    </recommendedName>
</protein>
<dbReference type="SUPFAM" id="SSF46785">
    <property type="entry name" value="Winged helix' DNA-binding domain"/>
    <property type="match status" value="1"/>
</dbReference>
<dbReference type="InterPro" id="IPR000847">
    <property type="entry name" value="LysR_HTH_N"/>
</dbReference>
<keyword evidence="7" id="KW-1185">Reference proteome</keyword>
<dbReference type="InterPro" id="IPR036388">
    <property type="entry name" value="WH-like_DNA-bd_sf"/>
</dbReference>
<reference evidence="6 7" key="1">
    <citation type="submission" date="2017-08" db="EMBL/GenBank/DDBJ databases">
        <title>Pleomorphomonas carboxidotrophicus sp. nov., a new mesophilic hydrogenogenic carboxidotroph.</title>
        <authorList>
            <person name="Esquivel-Elizondo S."/>
            <person name="Krajmalnik-Brown R."/>
            <person name="Maldonado J."/>
        </authorList>
    </citation>
    <scope>NUCLEOTIDE SEQUENCE [LARGE SCALE GENOMIC DNA]</scope>
    <source>
        <strain evidence="6 7">SVCO-16</strain>
    </source>
</reference>
<dbReference type="PROSITE" id="PS50931">
    <property type="entry name" value="HTH_LYSR"/>
    <property type="match status" value="1"/>
</dbReference>
<dbReference type="Gene3D" id="3.40.190.10">
    <property type="entry name" value="Periplasmic binding protein-like II"/>
    <property type="match status" value="2"/>
</dbReference>
<dbReference type="CDD" id="cd05466">
    <property type="entry name" value="PBP2_LTTR_substrate"/>
    <property type="match status" value="1"/>
</dbReference>
<name>A0A2G9WYW4_9HYPH</name>
<feature type="domain" description="HTH lysR-type" evidence="5">
    <location>
        <begin position="15"/>
        <end position="72"/>
    </location>
</feature>
<dbReference type="PRINTS" id="PR00039">
    <property type="entry name" value="HTHLYSR"/>
</dbReference>
<accession>A0A2G9WYW4</accession>
<dbReference type="EMBL" id="NQVN01000003">
    <property type="protein sequence ID" value="PIO99874.1"/>
    <property type="molecule type" value="Genomic_DNA"/>
</dbReference>
<dbReference type="SUPFAM" id="SSF53850">
    <property type="entry name" value="Periplasmic binding protein-like II"/>
    <property type="match status" value="1"/>
</dbReference>
<evidence type="ECO:0000256" key="2">
    <source>
        <dbReference type="ARBA" id="ARBA00023015"/>
    </source>
</evidence>
<dbReference type="Gene3D" id="1.10.10.10">
    <property type="entry name" value="Winged helix-like DNA-binding domain superfamily/Winged helix DNA-binding domain"/>
    <property type="match status" value="1"/>
</dbReference>
<evidence type="ECO:0000313" key="7">
    <source>
        <dbReference type="Proteomes" id="UP000231070"/>
    </source>
</evidence>
<keyword evidence="3" id="KW-0238">DNA-binding</keyword>
<dbReference type="Pfam" id="PF00126">
    <property type="entry name" value="HTH_1"/>
    <property type="match status" value="1"/>
</dbReference>
<evidence type="ECO:0000256" key="4">
    <source>
        <dbReference type="ARBA" id="ARBA00023163"/>
    </source>
</evidence>
<dbReference type="GO" id="GO:0003700">
    <property type="term" value="F:DNA-binding transcription factor activity"/>
    <property type="evidence" value="ECO:0007669"/>
    <property type="project" value="InterPro"/>
</dbReference>
<gene>
    <name evidence="6" type="ORF">CJ014_08180</name>
</gene>